<sequence>MKSGEHLSQLDIEDVRRQFRNTFSNYPKSKVLKDLENAIYYQKTEEAFFWTGDLLCSGFVLELWNLYVHVLCKYIHIQHPKLPLYVYKKFVEFKEMVQACPNDLELRNMDSVKTLLFSMTLILSETKKQTLLDPMTFKFKFEEVFTDLRAPNLEYVVPFFREGDPKELFIPLNEFVYHLTETKNKTKLFYWMDWILCYDEKCTKEKKPIYSVEREGIPHFYRNIVWVLFEILLSHSDPLRKRSVEALMGLFAIRYRPSHNKKKREILTFCIVLFMEETLPYHLPLVERSDIFAPLQKNIALIFRELKKNEVHVLV</sequence>
<accession>A0A6C0HQ12</accession>
<organism evidence="1">
    <name type="scientific">viral metagenome</name>
    <dbReference type="NCBI Taxonomy" id="1070528"/>
    <lineage>
        <taxon>unclassified sequences</taxon>
        <taxon>metagenomes</taxon>
        <taxon>organismal metagenomes</taxon>
    </lineage>
</organism>
<evidence type="ECO:0000313" key="1">
    <source>
        <dbReference type="EMBL" id="QHT81993.1"/>
    </source>
</evidence>
<proteinExistence type="predicted"/>
<dbReference type="EMBL" id="MN739993">
    <property type="protein sequence ID" value="QHT81993.1"/>
    <property type="molecule type" value="Genomic_DNA"/>
</dbReference>
<name>A0A6C0HQ12_9ZZZZ</name>
<dbReference type="AlphaFoldDB" id="A0A6C0HQ12"/>
<reference evidence="1" key="1">
    <citation type="journal article" date="2020" name="Nature">
        <title>Giant virus diversity and host interactions through global metagenomics.</title>
        <authorList>
            <person name="Schulz F."/>
            <person name="Roux S."/>
            <person name="Paez-Espino D."/>
            <person name="Jungbluth S."/>
            <person name="Walsh D.A."/>
            <person name="Denef V.J."/>
            <person name="McMahon K.D."/>
            <person name="Konstantinidis K.T."/>
            <person name="Eloe-Fadrosh E.A."/>
            <person name="Kyrpides N.C."/>
            <person name="Woyke T."/>
        </authorList>
    </citation>
    <scope>NUCLEOTIDE SEQUENCE</scope>
    <source>
        <strain evidence="1">GVMAG-M-3300023184-160</strain>
    </source>
</reference>
<protein>
    <submittedName>
        <fullName evidence="1">Uncharacterized protein</fullName>
    </submittedName>
</protein>